<evidence type="ECO:0008006" key="3">
    <source>
        <dbReference type="Google" id="ProtNLM"/>
    </source>
</evidence>
<dbReference type="AlphaFoldDB" id="K3WMB8"/>
<evidence type="ECO:0000313" key="2">
    <source>
        <dbReference type="Proteomes" id="UP000019132"/>
    </source>
</evidence>
<dbReference type="InterPro" id="IPR001680">
    <property type="entry name" value="WD40_rpt"/>
</dbReference>
<proteinExistence type="predicted"/>
<evidence type="ECO:0000313" key="1">
    <source>
        <dbReference type="EnsemblProtists" id="PYU1_T006110"/>
    </source>
</evidence>
<dbReference type="SUPFAM" id="SSF50978">
    <property type="entry name" value="WD40 repeat-like"/>
    <property type="match status" value="1"/>
</dbReference>
<accession>K3WMB8</accession>
<dbReference type="VEuPathDB" id="FungiDB:PYU1_G006098"/>
<reference evidence="1" key="3">
    <citation type="submission" date="2015-02" db="UniProtKB">
        <authorList>
            <consortium name="EnsemblProtists"/>
        </authorList>
    </citation>
    <scope>IDENTIFICATION</scope>
    <source>
        <strain evidence="1">DAOM BR144</strain>
    </source>
</reference>
<organism evidence="1 2">
    <name type="scientific">Globisporangium ultimum (strain ATCC 200006 / CBS 805.95 / DAOM BR144)</name>
    <name type="common">Pythium ultimum</name>
    <dbReference type="NCBI Taxonomy" id="431595"/>
    <lineage>
        <taxon>Eukaryota</taxon>
        <taxon>Sar</taxon>
        <taxon>Stramenopiles</taxon>
        <taxon>Oomycota</taxon>
        <taxon>Peronosporomycetes</taxon>
        <taxon>Pythiales</taxon>
        <taxon>Pythiaceae</taxon>
        <taxon>Globisporangium</taxon>
    </lineage>
</organism>
<protein>
    <recommendedName>
        <fullName evidence="3">Anaphase-promoting complex subunit 4 WD40 domain-containing protein</fullName>
    </recommendedName>
</protein>
<dbReference type="OMA" id="VACWGPV"/>
<dbReference type="HOGENOM" id="CLU_057966_0_0_1"/>
<dbReference type="InterPro" id="IPR015943">
    <property type="entry name" value="WD40/YVTN_repeat-like_dom_sf"/>
</dbReference>
<keyword evidence="2" id="KW-1185">Reference proteome</keyword>
<dbReference type="Pfam" id="PF00400">
    <property type="entry name" value="WD40"/>
    <property type="match status" value="1"/>
</dbReference>
<dbReference type="Gene3D" id="2.130.10.10">
    <property type="entry name" value="YVTN repeat-like/Quinoprotein amine dehydrogenase"/>
    <property type="match status" value="2"/>
</dbReference>
<reference evidence="2" key="2">
    <citation type="submission" date="2010-04" db="EMBL/GenBank/DDBJ databases">
        <authorList>
            <person name="Buell R."/>
            <person name="Hamilton J."/>
            <person name="Hostetler J."/>
        </authorList>
    </citation>
    <scope>NUCLEOTIDE SEQUENCE [LARGE SCALE GENOMIC DNA]</scope>
    <source>
        <strain evidence="2">DAOM:BR144</strain>
    </source>
</reference>
<dbReference type="Proteomes" id="UP000019132">
    <property type="component" value="Unassembled WGS sequence"/>
</dbReference>
<dbReference type="eggNOG" id="ENOG502SMBF">
    <property type="taxonomic scope" value="Eukaryota"/>
</dbReference>
<dbReference type="EnsemblProtists" id="PYU1_T006110">
    <property type="protein sequence ID" value="PYU1_T006110"/>
    <property type="gene ID" value="PYU1_G006098"/>
</dbReference>
<name>K3WMB8_GLOUD</name>
<dbReference type="InterPro" id="IPR036322">
    <property type="entry name" value="WD40_repeat_dom_sf"/>
</dbReference>
<sequence>MDDDSSVEDDGEVRVKRVQLPGCAPFSTWNGTIATASGCASGRCSLQCESGDTVIIRALSGSHAQEAQSIQIEKIIPAPTANASSFCQCWSTDGHYLATAHDQRVQLYNARSDFALVATLQLRYSVVSMDLMLSQRVDADGDAGPEFLLVVGTAFGALLCKVQVSHDAQGTSSQDDECTRQSIRPPVLASVLPEIPVCAVKLSNDGHTLAIGSVDGRLFLRDLAPTQNSEAPPFGHQVFAKVLAAPRVTSMSFSPGNDTLVVATRKGNVYVLIRDEVRKWHLHAPCKELTVNPKPVSATSASGSSGDAAGATGGGNVATAMQTLVCWWGNLGSLTPSPVLAVGSRAANYNLEMVDVHSGKLLHSIQFAQSRNDVSLMATEDHHLLTGVCCLQLPNGKSALVCYDTGAYLSIITWPFLDALC</sequence>
<dbReference type="InParanoid" id="K3WMB8"/>
<dbReference type="EMBL" id="GL376625">
    <property type="status" value="NOT_ANNOTATED_CDS"/>
    <property type="molecule type" value="Genomic_DNA"/>
</dbReference>
<reference evidence="2" key="1">
    <citation type="journal article" date="2010" name="Genome Biol.">
        <title>Genome sequence of the necrotrophic plant pathogen Pythium ultimum reveals original pathogenicity mechanisms and effector repertoire.</title>
        <authorList>
            <person name="Levesque C.A."/>
            <person name="Brouwer H."/>
            <person name="Cano L."/>
            <person name="Hamilton J.P."/>
            <person name="Holt C."/>
            <person name="Huitema E."/>
            <person name="Raffaele S."/>
            <person name="Robideau G.P."/>
            <person name="Thines M."/>
            <person name="Win J."/>
            <person name="Zerillo M.M."/>
            <person name="Beakes G.W."/>
            <person name="Boore J.L."/>
            <person name="Busam D."/>
            <person name="Dumas B."/>
            <person name="Ferriera S."/>
            <person name="Fuerstenberg S.I."/>
            <person name="Gachon C.M."/>
            <person name="Gaulin E."/>
            <person name="Govers F."/>
            <person name="Grenville-Briggs L."/>
            <person name="Horner N."/>
            <person name="Hostetler J."/>
            <person name="Jiang R.H."/>
            <person name="Johnson J."/>
            <person name="Krajaejun T."/>
            <person name="Lin H."/>
            <person name="Meijer H.J."/>
            <person name="Moore B."/>
            <person name="Morris P."/>
            <person name="Phuntmart V."/>
            <person name="Puiu D."/>
            <person name="Shetty J."/>
            <person name="Stajich J.E."/>
            <person name="Tripathy S."/>
            <person name="Wawra S."/>
            <person name="van West P."/>
            <person name="Whitty B.R."/>
            <person name="Coutinho P.M."/>
            <person name="Henrissat B."/>
            <person name="Martin F."/>
            <person name="Thomas P.D."/>
            <person name="Tyler B.M."/>
            <person name="De Vries R.P."/>
            <person name="Kamoun S."/>
            <person name="Yandell M."/>
            <person name="Tisserat N."/>
            <person name="Buell C.R."/>
        </authorList>
    </citation>
    <scope>NUCLEOTIDE SEQUENCE</scope>
    <source>
        <strain evidence="2">DAOM:BR144</strain>
    </source>
</reference>